<dbReference type="Proteomes" id="UP000594836">
    <property type="component" value="Chromosome"/>
</dbReference>
<dbReference type="RefSeq" id="WP_151606908.1">
    <property type="nucleotide sequence ID" value="NZ_CP065713.1"/>
</dbReference>
<sequence>MAAVTANFDGSIFDGFRQGRKSRGFWLPRILALAACVIGPLPLILDLKWGVPMSTIGPIFWLASILLTIASVALARRTGYQRFVRTVIVALLAGYMATATYDASRVAGMSAGVIAMDEALDFGRRLTGQVAPGGHGSMHADEYGTSPMREQAAPPVSSPTDPHGSAAPHEDHQPGAGPTAEHKRVSSLSRGATVALGYAWHYWSGIMFSLSFLMLFGGRGWKWATPYLVLVIYPGMVFAMGSHTVANFIWEAVGHAGFGLTLGIVSSALLSRG</sequence>
<evidence type="ECO:0000313" key="4">
    <source>
        <dbReference type="Proteomes" id="UP000594836"/>
    </source>
</evidence>
<feature type="transmembrane region" description="Helical" evidence="2">
    <location>
        <begin position="82"/>
        <end position="101"/>
    </location>
</feature>
<keyword evidence="2" id="KW-0812">Transmembrane</keyword>
<reference evidence="3 4" key="1">
    <citation type="submission" date="2020-12" db="EMBL/GenBank/DDBJ databases">
        <title>FDA dAtabase for Regulatory Grade micrObial Sequences (FDA-ARGOS): Supporting development and validation of Infectious Disease Dx tests.</title>
        <authorList>
            <person name="Sproer C."/>
            <person name="Gronow S."/>
            <person name="Severitt S."/>
            <person name="Schroder I."/>
            <person name="Tallon L."/>
            <person name="Sadzewicz L."/>
            <person name="Zhao X."/>
            <person name="Boylan J."/>
            <person name="Ott S."/>
            <person name="Bowen H."/>
            <person name="Vavikolanu K."/>
            <person name="Mehta A."/>
            <person name="Aluvathingal J."/>
            <person name="Nadendla S."/>
            <person name="Lowell S."/>
            <person name="Myers T."/>
            <person name="Yan Y."/>
            <person name="Sichtig H."/>
        </authorList>
    </citation>
    <scope>NUCLEOTIDE SEQUENCE [LARGE SCALE GENOMIC DNA]</scope>
    <source>
        <strain evidence="3 4">FDAARGOS_881</strain>
    </source>
</reference>
<feature type="region of interest" description="Disordered" evidence="1">
    <location>
        <begin position="131"/>
        <end position="184"/>
    </location>
</feature>
<feature type="transmembrane region" description="Helical" evidence="2">
    <location>
        <begin position="252"/>
        <end position="270"/>
    </location>
</feature>
<name>A0A7T3ACI4_SPHPI</name>
<keyword evidence="2" id="KW-0472">Membrane</keyword>
<evidence type="ECO:0000256" key="2">
    <source>
        <dbReference type="SAM" id="Phobius"/>
    </source>
</evidence>
<feature type="transmembrane region" description="Helical" evidence="2">
    <location>
        <begin position="56"/>
        <end position="75"/>
    </location>
</feature>
<feature type="transmembrane region" description="Helical" evidence="2">
    <location>
        <begin position="198"/>
        <end position="216"/>
    </location>
</feature>
<feature type="transmembrane region" description="Helical" evidence="2">
    <location>
        <begin position="228"/>
        <end position="246"/>
    </location>
</feature>
<organism evidence="3 4">
    <name type="scientific">Sphingomonas paucimobilis</name>
    <name type="common">Pseudomonas paucimobilis</name>
    <dbReference type="NCBI Taxonomy" id="13689"/>
    <lineage>
        <taxon>Bacteria</taxon>
        <taxon>Pseudomonadati</taxon>
        <taxon>Pseudomonadota</taxon>
        <taxon>Alphaproteobacteria</taxon>
        <taxon>Sphingomonadales</taxon>
        <taxon>Sphingomonadaceae</taxon>
        <taxon>Sphingomonas</taxon>
    </lineage>
</organism>
<proteinExistence type="predicted"/>
<dbReference type="EMBL" id="CP065713">
    <property type="protein sequence ID" value="QPT10159.1"/>
    <property type="molecule type" value="Genomic_DNA"/>
</dbReference>
<dbReference type="AlphaFoldDB" id="A0A7T3ACI4"/>
<evidence type="ECO:0000313" key="3">
    <source>
        <dbReference type="EMBL" id="QPT10159.1"/>
    </source>
</evidence>
<protein>
    <submittedName>
        <fullName evidence="3">Uncharacterized protein</fullName>
    </submittedName>
</protein>
<gene>
    <name evidence="3" type="ORF">I6G38_08085</name>
</gene>
<evidence type="ECO:0000256" key="1">
    <source>
        <dbReference type="SAM" id="MobiDB-lite"/>
    </source>
</evidence>
<accession>A0A7T3ACI4</accession>
<keyword evidence="2" id="KW-1133">Transmembrane helix</keyword>
<feature type="transmembrane region" description="Helical" evidence="2">
    <location>
        <begin position="26"/>
        <end position="44"/>
    </location>
</feature>